<dbReference type="EMBL" id="CAJVPS010010095">
    <property type="protein sequence ID" value="CAG8655412.1"/>
    <property type="molecule type" value="Genomic_DNA"/>
</dbReference>
<dbReference type="SMART" id="SM00575">
    <property type="entry name" value="ZnF_PMZ"/>
    <property type="match status" value="1"/>
</dbReference>
<protein>
    <submittedName>
        <fullName evidence="6">4987_t:CDS:1</fullName>
    </submittedName>
</protein>
<organism evidence="6 7">
    <name type="scientific">Ambispora leptoticha</name>
    <dbReference type="NCBI Taxonomy" id="144679"/>
    <lineage>
        <taxon>Eukaryota</taxon>
        <taxon>Fungi</taxon>
        <taxon>Fungi incertae sedis</taxon>
        <taxon>Mucoromycota</taxon>
        <taxon>Glomeromycotina</taxon>
        <taxon>Glomeromycetes</taxon>
        <taxon>Archaeosporales</taxon>
        <taxon>Ambisporaceae</taxon>
        <taxon>Ambispora</taxon>
    </lineage>
</organism>
<dbReference type="InterPro" id="IPR007527">
    <property type="entry name" value="Znf_SWIM"/>
</dbReference>
<dbReference type="InterPro" id="IPR018289">
    <property type="entry name" value="MULE_transposase_dom"/>
</dbReference>
<evidence type="ECO:0000259" key="5">
    <source>
        <dbReference type="PROSITE" id="PS50966"/>
    </source>
</evidence>
<accession>A0A9N9DVY8</accession>
<dbReference type="InterPro" id="IPR006564">
    <property type="entry name" value="Znf_PMZ"/>
</dbReference>
<dbReference type="AlphaFoldDB" id="A0A9N9DVY8"/>
<sequence>MKLIQHDQNCLTLIQTFKARGLYFTKFSAPLIEDIAALKPRDVVNHVCSEVGAEASYITAWRSLTANKKCKAEEIDKSYQCIKPLLNHLLATNPGSIVSFETDAENRFTRAFLCLQPWIKAAEHSRTLYTLDAYHSKSSYKGMYFCANAIEGEEKLVPIAFAIGSAENSDNWLWFCKNLYKALPIMNFNESVVINDREKGIIDAVKMKLPNAFHAYCVWHIEKNINTKFRTKLEGKIWAAAKLLHVEGFNKVMEEISNLHTEAATYHNEIPSETWTLCKYPRNRFGHLTSNVSESFNSWLYDERLTELFEAIILLIRNVNTLYYNRRTTYSSVKTILLQTTTRQLQSVIDKCCNRIVHQTNESVFEVKSNDDNFCVVDLALLTCTCQQFQQYRFPCIHACAAILKTHQQPSQFTHFTYYTATLQNVYKESVQPVDVKMCLSDNQTLPPATIKQADQPRKIRLHSYGEVAPENQITCEKCGKKDHNSRTCGRRQKKTIKKV</sequence>
<comment type="caution">
    <text evidence="6">The sequence shown here is derived from an EMBL/GenBank/DDBJ whole genome shotgun (WGS) entry which is preliminary data.</text>
</comment>
<evidence type="ECO:0000256" key="2">
    <source>
        <dbReference type="ARBA" id="ARBA00022771"/>
    </source>
</evidence>
<evidence type="ECO:0000313" key="6">
    <source>
        <dbReference type="EMBL" id="CAG8655412.1"/>
    </source>
</evidence>
<dbReference type="PANTHER" id="PTHR31973:SF187">
    <property type="entry name" value="MUTATOR TRANSPOSASE MUDRA PROTEIN"/>
    <property type="match status" value="1"/>
</dbReference>
<feature type="domain" description="SWIM-type" evidence="5">
    <location>
        <begin position="365"/>
        <end position="407"/>
    </location>
</feature>
<dbReference type="PROSITE" id="PS50966">
    <property type="entry name" value="ZF_SWIM"/>
    <property type="match status" value="1"/>
</dbReference>
<dbReference type="Pfam" id="PF04434">
    <property type="entry name" value="SWIM"/>
    <property type="match status" value="1"/>
</dbReference>
<keyword evidence="1" id="KW-0479">Metal-binding</keyword>
<evidence type="ECO:0000313" key="7">
    <source>
        <dbReference type="Proteomes" id="UP000789508"/>
    </source>
</evidence>
<reference evidence="6" key="1">
    <citation type="submission" date="2021-06" db="EMBL/GenBank/DDBJ databases">
        <authorList>
            <person name="Kallberg Y."/>
            <person name="Tangrot J."/>
            <person name="Rosling A."/>
        </authorList>
    </citation>
    <scope>NUCLEOTIDE SEQUENCE</scope>
    <source>
        <strain evidence="6">FL130A</strain>
    </source>
</reference>
<dbReference type="Pfam" id="PF10551">
    <property type="entry name" value="MULE"/>
    <property type="match status" value="1"/>
</dbReference>
<gene>
    <name evidence="6" type="ORF">ALEPTO_LOCUS10150</name>
</gene>
<evidence type="ECO:0000256" key="3">
    <source>
        <dbReference type="ARBA" id="ARBA00022833"/>
    </source>
</evidence>
<keyword evidence="3" id="KW-0862">Zinc</keyword>
<name>A0A9N9DVY8_9GLOM</name>
<dbReference type="Proteomes" id="UP000789508">
    <property type="component" value="Unassembled WGS sequence"/>
</dbReference>
<dbReference type="PANTHER" id="PTHR31973">
    <property type="entry name" value="POLYPROTEIN, PUTATIVE-RELATED"/>
    <property type="match status" value="1"/>
</dbReference>
<keyword evidence="7" id="KW-1185">Reference proteome</keyword>
<keyword evidence="2 4" id="KW-0863">Zinc-finger</keyword>
<evidence type="ECO:0000256" key="1">
    <source>
        <dbReference type="ARBA" id="ARBA00022723"/>
    </source>
</evidence>
<evidence type="ECO:0000256" key="4">
    <source>
        <dbReference type="PROSITE-ProRule" id="PRU00325"/>
    </source>
</evidence>
<dbReference type="OrthoDB" id="2418180at2759"/>
<dbReference type="GO" id="GO:0008270">
    <property type="term" value="F:zinc ion binding"/>
    <property type="evidence" value="ECO:0007669"/>
    <property type="project" value="UniProtKB-KW"/>
</dbReference>
<proteinExistence type="predicted"/>